<gene>
    <name evidence="1" type="ORF">FFLO_05301</name>
</gene>
<name>A0A8K0JH49_9TREE</name>
<dbReference type="EMBL" id="JABELV010000130">
    <property type="protein sequence ID" value="KAG7529945.1"/>
    <property type="molecule type" value="Genomic_DNA"/>
</dbReference>
<proteinExistence type="predicted"/>
<evidence type="ECO:0000313" key="2">
    <source>
        <dbReference type="Proteomes" id="UP000812966"/>
    </source>
</evidence>
<organism evidence="1 2">
    <name type="scientific">Filobasidium floriforme</name>
    <dbReference type="NCBI Taxonomy" id="5210"/>
    <lineage>
        <taxon>Eukaryota</taxon>
        <taxon>Fungi</taxon>
        <taxon>Dikarya</taxon>
        <taxon>Basidiomycota</taxon>
        <taxon>Agaricomycotina</taxon>
        <taxon>Tremellomycetes</taxon>
        <taxon>Filobasidiales</taxon>
        <taxon>Filobasidiaceae</taxon>
        <taxon>Filobasidium</taxon>
    </lineage>
</organism>
<sequence length="408" mass="45039">MSLSVPTSGQCSNDAASPPYRTAAERVYRIPGLLENIVSFLHRQRDYLNLALASKEGFAIPASEFYRSTRREILVKSFQRGCDPGVRELSLPSANFSCSVRPPLELQKLLGQHPRLREISIYWCTYIGQETAQNSQLYSSGHQSVEVHGLSLKGHLQHDQRWFVEGPYQIDDDAQIKWNGCLSLHTDQLPQREAVRTIDEILGHLASTVGNAVSPWSILRDLHSPTVTISLGKLESLLRGCPGLATLSCVLSRSGETATYMETLSELLRGPGANLTKLVCKAKGADLCMFARHLAICPLLSVTGTLDWNPHRGVAVPSPIDGAKVVHLFLSIQMPRGWLDSVPGPLDVARYLRRSVLPGSQITIIDSLSEYGGDHQKLWKTTLRMTLETLEDDDKRGKAQAEDAAQPV</sequence>
<evidence type="ECO:0000313" key="1">
    <source>
        <dbReference type="EMBL" id="KAG7529945.1"/>
    </source>
</evidence>
<comment type="caution">
    <text evidence="1">The sequence shown here is derived from an EMBL/GenBank/DDBJ whole genome shotgun (WGS) entry which is preliminary data.</text>
</comment>
<reference evidence="1" key="1">
    <citation type="submission" date="2020-04" db="EMBL/GenBank/DDBJ databases">
        <title>Analysis of mating type loci in Filobasidium floriforme.</title>
        <authorList>
            <person name="Nowrousian M."/>
        </authorList>
    </citation>
    <scope>NUCLEOTIDE SEQUENCE</scope>
    <source>
        <strain evidence="1">CBS 6242</strain>
    </source>
</reference>
<keyword evidence="2" id="KW-1185">Reference proteome</keyword>
<dbReference type="AlphaFoldDB" id="A0A8K0JH49"/>
<accession>A0A8K0JH49</accession>
<dbReference type="Proteomes" id="UP000812966">
    <property type="component" value="Unassembled WGS sequence"/>
</dbReference>
<protein>
    <submittedName>
        <fullName evidence="1">Uncharacterized protein</fullName>
    </submittedName>
</protein>